<sequence length="173" mass="19437">MMGTQWSLSYFSMGNPLDIDFSSQNAFLMSRNSVVFNDRMPYNHDFVEVGFCKQATVKLDIISSVRMDVQGTGDGVTQLARLGGGRYLEPKFLFYSWSKTSRCLRGGKVTTSMLYQYLGFLLGIFSAVKAPVFSVCSRASSQNFSMYPYAADLRSFAKAIRTRGHNNIGRKHN</sequence>
<dbReference type="Proteomes" id="UP001151760">
    <property type="component" value="Unassembled WGS sequence"/>
</dbReference>
<keyword evidence="3" id="KW-1185">Reference proteome</keyword>
<accession>A0ABQ5BPK3</accession>
<proteinExistence type="predicted"/>
<evidence type="ECO:0000313" key="3">
    <source>
        <dbReference type="Proteomes" id="UP001151760"/>
    </source>
</evidence>
<feature type="transmembrane region" description="Helical" evidence="1">
    <location>
        <begin position="114"/>
        <end position="136"/>
    </location>
</feature>
<keyword evidence="1" id="KW-1133">Transmembrane helix</keyword>
<organism evidence="2 3">
    <name type="scientific">Tanacetum coccineum</name>
    <dbReference type="NCBI Taxonomy" id="301880"/>
    <lineage>
        <taxon>Eukaryota</taxon>
        <taxon>Viridiplantae</taxon>
        <taxon>Streptophyta</taxon>
        <taxon>Embryophyta</taxon>
        <taxon>Tracheophyta</taxon>
        <taxon>Spermatophyta</taxon>
        <taxon>Magnoliopsida</taxon>
        <taxon>eudicotyledons</taxon>
        <taxon>Gunneridae</taxon>
        <taxon>Pentapetalae</taxon>
        <taxon>asterids</taxon>
        <taxon>campanulids</taxon>
        <taxon>Asterales</taxon>
        <taxon>Asteraceae</taxon>
        <taxon>Asteroideae</taxon>
        <taxon>Anthemideae</taxon>
        <taxon>Anthemidinae</taxon>
        <taxon>Tanacetum</taxon>
    </lineage>
</organism>
<protein>
    <submittedName>
        <fullName evidence="2">Uncharacterized protein</fullName>
    </submittedName>
</protein>
<evidence type="ECO:0000256" key="1">
    <source>
        <dbReference type="SAM" id="Phobius"/>
    </source>
</evidence>
<reference evidence="2" key="2">
    <citation type="submission" date="2022-01" db="EMBL/GenBank/DDBJ databases">
        <authorList>
            <person name="Yamashiro T."/>
            <person name="Shiraishi A."/>
            <person name="Satake H."/>
            <person name="Nakayama K."/>
        </authorList>
    </citation>
    <scope>NUCLEOTIDE SEQUENCE</scope>
</reference>
<gene>
    <name evidence="2" type="ORF">Tco_0875486</name>
</gene>
<reference evidence="2" key="1">
    <citation type="journal article" date="2022" name="Int. J. Mol. Sci.">
        <title>Draft Genome of Tanacetum Coccineum: Genomic Comparison of Closely Related Tanacetum-Family Plants.</title>
        <authorList>
            <person name="Yamashiro T."/>
            <person name="Shiraishi A."/>
            <person name="Nakayama K."/>
            <person name="Satake H."/>
        </authorList>
    </citation>
    <scope>NUCLEOTIDE SEQUENCE</scope>
</reference>
<evidence type="ECO:0000313" key="2">
    <source>
        <dbReference type="EMBL" id="GJT16780.1"/>
    </source>
</evidence>
<dbReference type="EMBL" id="BQNB010013504">
    <property type="protein sequence ID" value="GJT16780.1"/>
    <property type="molecule type" value="Genomic_DNA"/>
</dbReference>
<comment type="caution">
    <text evidence="2">The sequence shown here is derived from an EMBL/GenBank/DDBJ whole genome shotgun (WGS) entry which is preliminary data.</text>
</comment>
<name>A0ABQ5BPK3_9ASTR</name>
<keyword evidence="1" id="KW-0812">Transmembrane</keyword>
<keyword evidence="1" id="KW-0472">Membrane</keyword>